<dbReference type="InterPro" id="IPR040370">
    <property type="entry name" value="CCDC74A/CCDC74B/CCDC92"/>
</dbReference>
<keyword evidence="5" id="KW-1185">Reference proteome</keyword>
<evidence type="ECO:0000256" key="2">
    <source>
        <dbReference type="SAM" id="Coils"/>
    </source>
</evidence>
<dbReference type="KEGG" id="nve:5507266"/>
<evidence type="ECO:0000259" key="3">
    <source>
        <dbReference type="Pfam" id="PF14916"/>
    </source>
</evidence>
<dbReference type="HOGENOM" id="CLU_145140_0_0_1"/>
<dbReference type="EMBL" id="DS469685">
    <property type="protein sequence ID" value="EDO35850.1"/>
    <property type="molecule type" value="Genomic_DNA"/>
</dbReference>
<feature type="coiled-coil region" evidence="2">
    <location>
        <begin position="62"/>
        <end position="89"/>
    </location>
</feature>
<protein>
    <recommendedName>
        <fullName evidence="3">CCDC92/74 N-terminal domain-containing protein</fullName>
    </recommendedName>
</protein>
<dbReference type="FunCoup" id="A7SK89">
    <property type="interactions" value="158"/>
</dbReference>
<evidence type="ECO:0000313" key="4">
    <source>
        <dbReference type="EMBL" id="EDO35850.1"/>
    </source>
</evidence>
<dbReference type="OMA" id="KIAMNAT"/>
<dbReference type="eggNOG" id="ENOG502QQWS">
    <property type="taxonomic scope" value="Eukaryota"/>
</dbReference>
<evidence type="ECO:0000313" key="5">
    <source>
        <dbReference type="Proteomes" id="UP000001593"/>
    </source>
</evidence>
<name>A7SK89_NEMVE</name>
<dbReference type="AlphaFoldDB" id="A7SK89"/>
<dbReference type="Pfam" id="PF14916">
    <property type="entry name" value="CCDC92"/>
    <property type="match status" value="1"/>
</dbReference>
<organism evidence="4 5">
    <name type="scientific">Nematostella vectensis</name>
    <name type="common">Starlet sea anemone</name>
    <dbReference type="NCBI Taxonomy" id="45351"/>
    <lineage>
        <taxon>Eukaryota</taxon>
        <taxon>Metazoa</taxon>
        <taxon>Cnidaria</taxon>
        <taxon>Anthozoa</taxon>
        <taxon>Hexacorallia</taxon>
        <taxon>Actiniaria</taxon>
        <taxon>Edwardsiidae</taxon>
        <taxon>Nematostella</taxon>
    </lineage>
</organism>
<sequence>MAETLAQTRLQLQNAESSVLFMQQEHAQTLKGLYAEISKLQKKCGELTFKIAMNATSSTTDEGQLCQELSEAQETIKTLRSENTDFKAIIDTGYKRIVLLETQLNGFEQKYNQDIMERDKHISILTKELTAKSDTVAYLTTQLHQSKIK</sequence>
<proteinExistence type="predicted"/>
<dbReference type="Proteomes" id="UP000001593">
    <property type="component" value="Unassembled WGS sequence"/>
</dbReference>
<reference evidence="4 5" key="1">
    <citation type="journal article" date="2007" name="Science">
        <title>Sea anemone genome reveals ancestral eumetazoan gene repertoire and genomic organization.</title>
        <authorList>
            <person name="Putnam N.H."/>
            <person name="Srivastava M."/>
            <person name="Hellsten U."/>
            <person name="Dirks B."/>
            <person name="Chapman J."/>
            <person name="Salamov A."/>
            <person name="Terry A."/>
            <person name="Shapiro H."/>
            <person name="Lindquist E."/>
            <person name="Kapitonov V.V."/>
            <person name="Jurka J."/>
            <person name="Genikhovich G."/>
            <person name="Grigoriev I.V."/>
            <person name="Lucas S.M."/>
            <person name="Steele R.E."/>
            <person name="Finnerty J.R."/>
            <person name="Technau U."/>
            <person name="Martindale M.Q."/>
            <person name="Rokhsar D.S."/>
        </authorList>
    </citation>
    <scope>NUCLEOTIDE SEQUENCE [LARGE SCALE GENOMIC DNA]</scope>
    <source>
        <strain evidence="5">CH2 X CH6</strain>
    </source>
</reference>
<gene>
    <name evidence="4" type="ORF">NEMVEDRAFT_v1g121424</name>
</gene>
<dbReference type="PANTHER" id="PTHR14882:SF1">
    <property type="entry name" value="CCDC92 DOMAIN-CONTAINING PROTEIN"/>
    <property type="match status" value="1"/>
</dbReference>
<dbReference type="InterPro" id="IPR039496">
    <property type="entry name" value="CCDC92/74_N"/>
</dbReference>
<dbReference type="PANTHER" id="PTHR14882">
    <property type="entry name" value="COILED-COIL DOMAIN-CONTAINING 74A"/>
    <property type="match status" value="1"/>
</dbReference>
<feature type="non-terminal residue" evidence="4">
    <location>
        <position position="149"/>
    </location>
</feature>
<evidence type="ECO:0000256" key="1">
    <source>
        <dbReference type="ARBA" id="ARBA00023054"/>
    </source>
</evidence>
<dbReference type="InParanoid" id="A7SK89"/>
<keyword evidence="1 2" id="KW-0175">Coiled coil</keyword>
<dbReference type="OrthoDB" id="2155209at2759"/>
<accession>A7SK89</accession>
<dbReference type="PhylomeDB" id="A7SK89"/>
<feature type="domain" description="CCDC92/74 N-terminal" evidence="3">
    <location>
        <begin position="11"/>
        <end position="61"/>
    </location>
</feature>
<dbReference type="STRING" id="45351.A7SK89"/>